<dbReference type="InterPro" id="IPR004582">
    <property type="entry name" value="Checkpoint_prot_Rad17_Rad24"/>
</dbReference>
<dbReference type="GO" id="GO:0000077">
    <property type="term" value="P:DNA damage checkpoint signaling"/>
    <property type="evidence" value="ECO:0007669"/>
    <property type="project" value="TreeGrafter"/>
</dbReference>
<dbReference type="GO" id="GO:0005524">
    <property type="term" value="F:ATP binding"/>
    <property type="evidence" value="ECO:0007669"/>
    <property type="project" value="UniProtKB-KW"/>
</dbReference>
<dbReference type="PANTHER" id="PTHR12172:SF0">
    <property type="entry name" value="CELL CYCLE CHECKPOINT PROTEIN RAD17"/>
    <property type="match status" value="1"/>
</dbReference>
<evidence type="ECO:0000313" key="10">
    <source>
        <dbReference type="EMBL" id="PIA18588.1"/>
    </source>
</evidence>
<dbReference type="Pfam" id="PF25812">
    <property type="entry name" value="RAD24_helical"/>
    <property type="match status" value="1"/>
</dbReference>
<dbReference type="Proteomes" id="UP000242474">
    <property type="component" value="Unassembled WGS sequence"/>
</dbReference>
<keyword evidence="11" id="KW-1185">Reference proteome</keyword>
<evidence type="ECO:0000256" key="5">
    <source>
        <dbReference type="ARBA" id="ARBA00022840"/>
    </source>
</evidence>
<evidence type="ECO:0000256" key="8">
    <source>
        <dbReference type="SAM" id="MobiDB-lite"/>
    </source>
</evidence>
<dbReference type="GO" id="GO:0005634">
    <property type="term" value="C:nucleus"/>
    <property type="evidence" value="ECO:0007669"/>
    <property type="project" value="UniProtKB-SubCell"/>
</dbReference>
<dbReference type="SUPFAM" id="SSF52540">
    <property type="entry name" value="P-loop containing nucleoside triphosphate hydrolases"/>
    <property type="match status" value="1"/>
</dbReference>
<dbReference type="Pfam" id="PF03215">
    <property type="entry name" value="Rad17"/>
    <property type="match status" value="1"/>
</dbReference>
<dbReference type="OrthoDB" id="10265971at2759"/>
<gene>
    <name evidence="10" type="ORF">COEREDRAFT_13663</name>
</gene>
<dbReference type="PANTHER" id="PTHR12172">
    <property type="entry name" value="CELL CYCLE CHECKPOINT PROTEIN RAD17"/>
    <property type="match status" value="1"/>
</dbReference>
<evidence type="ECO:0000256" key="2">
    <source>
        <dbReference type="ARBA" id="ARBA00006168"/>
    </source>
</evidence>
<feature type="region of interest" description="Disordered" evidence="8">
    <location>
        <begin position="1"/>
        <end position="33"/>
    </location>
</feature>
<dbReference type="EMBL" id="KZ303489">
    <property type="protein sequence ID" value="PIA18588.1"/>
    <property type="molecule type" value="Genomic_DNA"/>
</dbReference>
<proteinExistence type="inferred from homology"/>
<dbReference type="AlphaFoldDB" id="A0A2G5BHU1"/>
<dbReference type="STRING" id="763665.A0A2G5BHU1"/>
<keyword evidence="6" id="KW-0539">Nucleus</keyword>
<reference evidence="10 11" key="1">
    <citation type="journal article" date="2015" name="Genome Biol. Evol.">
        <title>Phylogenomic analyses indicate that early fungi evolved digesting cell walls of algal ancestors of land plants.</title>
        <authorList>
            <person name="Chang Y."/>
            <person name="Wang S."/>
            <person name="Sekimoto S."/>
            <person name="Aerts A.L."/>
            <person name="Choi C."/>
            <person name="Clum A."/>
            <person name="LaButti K.M."/>
            <person name="Lindquist E.A."/>
            <person name="Yee Ngan C."/>
            <person name="Ohm R.A."/>
            <person name="Salamov A.A."/>
            <person name="Grigoriev I.V."/>
            <person name="Spatafora J.W."/>
            <person name="Berbee M.L."/>
        </authorList>
    </citation>
    <scope>NUCLEOTIDE SEQUENCE [LARGE SCALE GENOMIC DNA]</scope>
    <source>
        <strain evidence="10 11">NRRL 1564</strain>
    </source>
</reference>
<keyword evidence="4" id="KW-0227">DNA damage</keyword>
<evidence type="ECO:0000256" key="1">
    <source>
        <dbReference type="ARBA" id="ARBA00004123"/>
    </source>
</evidence>
<accession>A0A2G5BHU1</accession>
<keyword evidence="3" id="KW-0547">Nucleotide-binding</keyword>
<name>A0A2G5BHU1_COERN</name>
<feature type="compositionally biased region" description="Low complexity" evidence="8">
    <location>
        <begin position="65"/>
        <end position="85"/>
    </location>
</feature>
<sequence>MAKPWAGNAIEINSSPKVSAAGTATFDDDDFDMDFEIDSDLEAMIAECSQPESATTTDHPDCGATQSSESSSRSSQKQTTQTSTQHNRPHGRRRAISDRPRFKLARPQQHQFHTLDTHVNTIAEDRGELWWQRYVPKSADELAIHASKITQVRGWLEMASYAATHGGSRGTDYFRILVLEGPAGSCKSTCVRVLADELGLEIVEWINPLSGRLSDAAQNEDTVGVVRAFEEFLSQAERYTGLQMQKSDGVMNDGSKGKLILIDDLPNIGHRDTRLSFGKALTRFSMLPARGSFPMVIIVTESFAAQQVLEDDGRRDRITRRFRETDTMQNADISIWSAMDVLPTGVYNSSYCQSIKFNPVAPTIVVKGLKRILLLRNGLDNVKGSKLTSTCTAALKTIADECQGDLRLAVTMLQVSQAGNQIPTSLDSNLLTVGQKRRRKVGTESKIVDISTNTGGETRRTALDLFHALGKVLYAKRTLVVDSGQRLTHGRLESDPDEILDRLPMDLSTFGLYVHENYAEFCSNIEEAAQASAYFSDADVLGSGQHGAAAGTLDVYAAMLSVRGFMHTKNNPRLVEDSALPKSKSRNNRGMTAFRKPLFFEMYRQRMTNSRSLHDEAGIEMLRIGGLGLTKTMETDLVLDVLPYWVQINARAECEVASRHPAIFQRLVGLAMTDKSGVGNTLLQRLAVSTTTVRTTHQLPPMLSAADPQEVDQKLVLSDDDVEDFSE</sequence>
<keyword evidence="7" id="KW-0131">Cell cycle</keyword>
<evidence type="ECO:0000256" key="7">
    <source>
        <dbReference type="ARBA" id="ARBA00023306"/>
    </source>
</evidence>
<keyword evidence="5" id="KW-0067">ATP-binding</keyword>
<dbReference type="Gene3D" id="3.40.50.300">
    <property type="entry name" value="P-loop containing nucleotide triphosphate hydrolases"/>
    <property type="match status" value="1"/>
</dbReference>
<dbReference type="InterPro" id="IPR057927">
    <property type="entry name" value="RAD24-like_helical"/>
</dbReference>
<dbReference type="GO" id="GO:0006281">
    <property type="term" value="P:DNA repair"/>
    <property type="evidence" value="ECO:0007669"/>
    <property type="project" value="InterPro"/>
</dbReference>
<protein>
    <submittedName>
        <fullName evidence="10">Rad17-domain-containing protein</fullName>
    </submittedName>
</protein>
<comment type="subcellular location">
    <subcellularLocation>
        <location evidence="1">Nucleus</location>
    </subcellularLocation>
</comment>
<evidence type="ECO:0000256" key="4">
    <source>
        <dbReference type="ARBA" id="ARBA00022763"/>
    </source>
</evidence>
<comment type="similarity">
    <text evidence="2">Belongs to the rad17/RAD24 family.</text>
</comment>
<evidence type="ECO:0000256" key="3">
    <source>
        <dbReference type="ARBA" id="ARBA00022741"/>
    </source>
</evidence>
<dbReference type="InterPro" id="IPR027417">
    <property type="entry name" value="P-loop_NTPase"/>
</dbReference>
<organism evidence="10 11">
    <name type="scientific">Coemansia reversa (strain ATCC 12441 / NRRL 1564)</name>
    <dbReference type="NCBI Taxonomy" id="763665"/>
    <lineage>
        <taxon>Eukaryota</taxon>
        <taxon>Fungi</taxon>
        <taxon>Fungi incertae sedis</taxon>
        <taxon>Zoopagomycota</taxon>
        <taxon>Kickxellomycotina</taxon>
        <taxon>Kickxellomycetes</taxon>
        <taxon>Kickxellales</taxon>
        <taxon>Kickxellaceae</taxon>
        <taxon>Coemansia</taxon>
    </lineage>
</organism>
<dbReference type="GO" id="GO:0003682">
    <property type="term" value="F:chromatin binding"/>
    <property type="evidence" value="ECO:0007669"/>
    <property type="project" value="TreeGrafter"/>
</dbReference>
<evidence type="ECO:0000259" key="9">
    <source>
        <dbReference type="Pfam" id="PF25812"/>
    </source>
</evidence>
<evidence type="ECO:0000256" key="6">
    <source>
        <dbReference type="ARBA" id="ARBA00023242"/>
    </source>
</evidence>
<feature type="region of interest" description="Disordered" evidence="8">
    <location>
        <begin position="46"/>
        <end position="110"/>
    </location>
</feature>
<dbReference type="GO" id="GO:0033314">
    <property type="term" value="P:mitotic DNA replication checkpoint signaling"/>
    <property type="evidence" value="ECO:0007669"/>
    <property type="project" value="TreeGrafter"/>
</dbReference>
<feature type="domain" description="Checkpoint protein RAD24-like helical bundle" evidence="9">
    <location>
        <begin position="462"/>
        <end position="546"/>
    </location>
</feature>
<dbReference type="GO" id="GO:0003689">
    <property type="term" value="F:DNA clamp loader activity"/>
    <property type="evidence" value="ECO:0007669"/>
    <property type="project" value="TreeGrafter"/>
</dbReference>
<evidence type="ECO:0000313" key="11">
    <source>
        <dbReference type="Proteomes" id="UP000242474"/>
    </source>
</evidence>